<reference evidence="1 2" key="1">
    <citation type="journal article" date="2013" name="Mar. Genomics">
        <title>Expression of sulfatases in Rhodopirellula baltica and the diversity of sulfatases in the genus Rhodopirellula.</title>
        <authorList>
            <person name="Wegner C.E."/>
            <person name="Richter-Heitmann T."/>
            <person name="Klindworth A."/>
            <person name="Klockow C."/>
            <person name="Richter M."/>
            <person name="Achstetter T."/>
            <person name="Glockner F.O."/>
            <person name="Harder J."/>
        </authorList>
    </citation>
    <scope>NUCLEOTIDE SEQUENCE [LARGE SCALE GENOMIC DNA]</scope>
    <source>
        <strain evidence="1 2">SH398</strain>
    </source>
</reference>
<evidence type="ECO:0000313" key="1">
    <source>
        <dbReference type="EMBL" id="EMI23386.1"/>
    </source>
</evidence>
<dbReference type="Proteomes" id="UP000011996">
    <property type="component" value="Unassembled WGS sequence"/>
</dbReference>
<organism evidence="1 2">
    <name type="scientific">Rhodopirellula europaea SH398</name>
    <dbReference type="NCBI Taxonomy" id="1263868"/>
    <lineage>
        <taxon>Bacteria</taxon>
        <taxon>Pseudomonadati</taxon>
        <taxon>Planctomycetota</taxon>
        <taxon>Planctomycetia</taxon>
        <taxon>Pirellulales</taxon>
        <taxon>Pirellulaceae</taxon>
        <taxon>Rhodopirellula</taxon>
    </lineage>
</organism>
<proteinExistence type="predicted"/>
<dbReference type="EMBL" id="ANOF01000200">
    <property type="protein sequence ID" value="EMI23386.1"/>
    <property type="molecule type" value="Genomic_DNA"/>
</dbReference>
<protein>
    <submittedName>
        <fullName evidence="1">Vegetatible incompatibility protein HET-E1</fullName>
    </submittedName>
</protein>
<dbReference type="AlphaFoldDB" id="M5RW28"/>
<comment type="caution">
    <text evidence="1">The sequence shown here is derived from an EMBL/GenBank/DDBJ whole genome shotgun (WGS) entry which is preliminary data.</text>
</comment>
<gene>
    <name evidence="1" type="ORF">RESH_06074</name>
</gene>
<dbReference type="STRING" id="1263868.RESH_06074"/>
<dbReference type="SUPFAM" id="SSF50969">
    <property type="entry name" value="YVTN repeat-like/Quinoprotein amine dehydrogenase"/>
    <property type="match status" value="1"/>
</dbReference>
<dbReference type="InterPro" id="IPR011044">
    <property type="entry name" value="Quino_amine_DH_bsu"/>
</dbReference>
<sequence>MTKLVYVGRENRVGVASGDSHFRVYRTDNGSRETNVKVEGDYLYALDSNRDGSQFIVGGASGAATRIDQSGKQSLEYASGEK</sequence>
<evidence type="ECO:0000313" key="2">
    <source>
        <dbReference type="Proteomes" id="UP000011996"/>
    </source>
</evidence>
<name>M5RW28_9BACT</name>
<dbReference type="PATRIC" id="fig|1263868.3.peg.6588"/>
<accession>M5RW28</accession>